<dbReference type="PANTHER" id="PTHR33232">
    <property type="entry name" value="PROTEIN SIEVE ELEMENT OCCLUSION B-LIKE"/>
    <property type="match status" value="1"/>
</dbReference>
<dbReference type="InterPro" id="IPR027942">
    <property type="entry name" value="SEO_N"/>
</dbReference>
<feature type="domain" description="Sieve element occlusion N-terminal" evidence="2">
    <location>
        <begin position="420"/>
        <end position="617"/>
    </location>
</feature>
<evidence type="ECO:0000313" key="4">
    <source>
        <dbReference type="Proteomes" id="UP000327013"/>
    </source>
</evidence>
<keyword evidence="1" id="KW-1133">Transmembrane helix</keyword>
<evidence type="ECO:0000256" key="1">
    <source>
        <dbReference type="SAM" id="Phobius"/>
    </source>
</evidence>
<evidence type="ECO:0000259" key="2">
    <source>
        <dbReference type="Pfam" id="PF14576"/>
    </source>
</evidence>
<reference evidence="3 4" key="1">
    <citation type="submission" date="2019-06" db="EMBL/GenBank/DDBJ databases">
        <title>A chromosomal-level reference genome of Carpinus fangiana (Coryloideae, Betulaceae).</title>
        <authorList>
            <person name="Yang X."/>
            <person name="Wang Z."/>
            <person name="Zhang L."/>
            <person name="Hao G."/>
            <person name="Liu J."/>
            <person name="Yang Y."/>
        </authorList>
    </citation>
    <scope>NUCLEOTIDE SEQUENCE [LARGE SCALE GENOMIC DNA]</scope>
    <source>
        <strain evidence="3">Cfa_2016G</strain>
        <tissue evidence="3">Leaf</tissue>
    </source>
</reference>
<dbReference type="AlphaFoldDB" id="A0A5N6QLJ5"/>
<proteinExistence type="predicted"/>
<dbReference type="PANTHER" id="PTHR33232:SF18">
    <property type="entry name" value="PROTEIN SIEVE ELEMENT OCCLUSION B-LIKE"/>
    <property type="match status" value="1"/>
</dbReference>
<accession>A0A5N6QLJ5</accession>
<gene>
    <name evidence="3" type="ORF">FH972_004435</name>
</gene>
<dbReference type="InterPro" id="IPR039299">
    <property type="entry name" value="SEOA"/>
</dbReference>
<organism evidence="3 4">
    <name type="scientific">Carpinus fangiana</name>
    <dbReference type="NCBI Taxonomy" id="176857"/>
    <lineage>
        <taxon>Eukaryota</taxon>
        <taxon>Viridiplantae</taxon>
        <taxon>Streptophyta</taxon>
        <taxon>Embryophyta</taxon>
        <taxon>Tracheophyta</taxon>
        <taxon>Spermatophyta</taxon>
        <taxon>Magnoliopsida</taxon>
        <taxon>eudicotyledons</taxon>
        <taxon>Gunneridae</taxon>
        <taxon>Pentapetalae</taxon>
        <taxon>rosids</taxon>
        <taxon>fabids</taxon>
        <taxon>Fagales</taxon>
        <taxon>Betulaceae</taxon>
        <taxon>Carpinus</taxon>
    </lineage>
</organism>
<evidence type="ECO:0000313" key="3">
    <source>
        <dbReference type="EMBL" id="KAE8007874.1"/>
    </source>
</evidence>
<dbReference type="OrthoDB" id="1809766at2759"/>
<keyword evidence="1" id="KW-0472">Membrane</keyword>
<name>A0A5N6QLJ5_9ROSI</name>
<keyword evidence="4" id="KW-1185">Reference proteome</keyword>
<dbReference type="EMBL" id="CM017322">
    <property type="protein sequence ID" value="KAE8007874.1"/>
    <property type="molecule type" value="Genomic_DNA"/>
</dbReference>
<dbReference type="Pfam" id="PF14576">
    <property type="entry name" value="SEO_N"/>
    <property type="match status" value="2"/>
</dbReference>
<keyword evidence="1" id="KW-0812">Transmembrane</keyword>
<sequence length="920" mass="106716">MWERSFCYDGVMRLISLISATRGLVPAEEKNDPYSLFVDVKNNLKHTTRTVENALQMACKSLCAEIAHETTISILNKFSSYYFWDDDAVLAAFEVFPLNYKYFLAPAQFHSLRQVIESVEIPIHVPAVTSLKHLHFQKYKEKMSEINKVINYVLDFSESLFELKKLSTNDYIKDNKRNWYVMDNISLSVYWIIITVVACTTQMCCLTSEKVTTHDLSRLAYKISCWLPDLKKCIHDVQCQIERKKAKRKLKELLQTPDEIVEVMKGLIFAKDDKQSLFDGSTKEMVRIDVLKKNNLLLFISSLNISSYVISTLIPIYIGIRKKKDKFKIVWIPIVEKWTDDLQIKFEMLQSDMPWYIVQYFSPVAGIKFIKEEWHFDNEPIVVVMNSQGDVKNKDALNSIRRFGMDAFPFNTYTFIIGIKLVFEMACKVLCDEIAHETTISILKELSSYSWEIKAVLALVAFALNYKYFSVLAQLDSSRKVIESVEIPKHVPATSLKHLHLQKYKEKIIQLINYVLDFSESVLELKKLSTNHYIKDKPHSYVMDNISMAVYWIIITVVACTTQMCCLTSEKDKIHDLSRLANKIKDWLSRLEDCIAGVQSRIERKKAERKLKELLQTPDEIVEVLKGLIFAKDDKQSLFDGSTKEMVSIDVLKNKNVLLFISSLNISNDDISILIPIDIGIRKEEDKFKIVWIPIMEQWTNDMRKKFEMLRSDMPWYVVQYFSPVAGIKFMKEEWHFDNEPIVVVMNSRGDVKNKDGLDSIRRFGMNAFPFATCFAIQASGACFNPRGPHEIETCTFYCGGKDKIWIEQFSQKFNAVAEDPLIVEAEKIFIALFCVGIDCKLQHFDEDIQEILRPFKKERRWAAFINGFNEVISNDEAAIVTFLERFGQWKGNVRRRRRIETCFKDLLQTGSLPSTSTNV</sequence>
<feature type="domain" description="Sieve element occlusion N-terminal" evidence="2">
    <location>
        <begin position="34"/>
        <end position="256"/>
    </location>
</feature>
<dbReference type="Proteomes" id="UP000327013">
    <property type="component" value="Chromosome 2"/>
</dbReference>
<feature type="transmembrane region" description="Helical" evidence="1">
    <location>
        <begin position="296"/>
        <end position="318"/>
    </location>
</feature>
<dbReference type="GO" id="GO:0010088">
    <property type="term" value="P:phloem development"/>
    <property type="evidence" value="ECO:0007669"/>
    <property type="project" value="InterPro"/>
</dbReference>
<protein>
    <recommendedName>
        <fullName evidence="2">Sieve element occlusion N-terminal domain-containing protein</fullName>
    </recommendedName>
</protein>